<dbReference type="Proteomes" id="UP000256763">
    <property type="component" value="Unassembled WGS sequence"/>
</dbReference>
<comment type="caution">
    <text evidence="1">The sequence shown here is derived from an EMBL/GenBank/DDBJ whole genome shotgun (WGS) entry which is preliminary data.</text>
</comment>
<organism evidence="1 2">
    <name type="scientific">Alkalilimnicola ehrlichii</name>
    <dbReference type="NCBI Taxonomy" id="351052"/>
    <lineage>
        <taxon>Bacteria</taxon>
        <taxon>Pseudomonadati</taxon>
        <taxon>Pseudomonadota</taxon>
        <taxon>Gammaproteobacteria</taxon>
        <taxon>Chromatiales</taxon>
        <taxon>Ectothiorhodospiraceae</taxon>
        <taxon>Alkalilimnicola</taxon>
    </lineage>
</organism>
<keyword evidence="2" id="KW-1185">Reference proteome</keyword>
<gene>
    <name evidence="1" type="ORF">CAL65_06845</name>
</gene>
<proteinExistence type="predicted"/>
<reference evidence="2" key="1">
    <citation type="submission" date="2017-05" db="EMBL/GenBank/DDBJ databases">
        <authorList>
            <person name="Sharma S."/>
            <person name="Sidhu C."/>
            <person name="Pinnaka A.K."/>
        </authorList>
    </citation>
    <scope>NUCLEOTIDE SEQUENCE [LARGE SCALE GENOMIC DNA]</scope>
    <source>
        <strain evidence="2">AK93</strain>
    </source>
</reference>
<name>A0A3E0WZ10_9GAMM</name>
<accession>A0A3E0WZ10</accession>
<dbReference type="AlphaFoldDB" id="A0A3E0WZ10"/>
<dbReference type="EMBL" id="NFZW01000005">
    <property type="protein sequence ID" value="RFA38048.1"/>
    <property type="molecule type" value="Genomic_DNA"/>
</dbReference>
<sequence>MATAKRTARFPTASPPLSAHNPAYFSGGLFSLTQAWKQKNGREERYKKLVILPLPHMLVSTTIR</sequence>
<protein>
    <submittedName>
        <fullName evidence="1">Uncharacterized protein</fullName>
    </submittedName>
</protein>
<evidence type="ECO:0000313" key="2">
    <source>
        <dbReference type="Proteomes" id="UP000256763"/>
    </source>
</evidence>
<evidence type="ECO:0000313" key="1">
    <source>
        <dbReference type="EMBL" id="RFA38048.1"/>
    </source>
</evidence>